<dbReference type="GO" id="GO:0006970">
    <property type="term" value="P:response to osmotic stress"/>
    <property type="evidence" value="ECO:0007669"/>
    <property type="project" value="UniProtKB-ARBA"/>
</dbReference>
<dbReference type="EMBL" id="FO681348">
    <property type="protein sequence ID" value="CCV66497.1"/>
    <property type="molecule type" value="Genomic_DNA"/>
</dbReference>
<feature type="domain" description="ABC transporter" evidence="8">
    <location>
        <begin position="30"/>
        <end position="266"/>
    </location>
</feature>
<proteinExistence type="inferred from homology"/>
<keyword evidence="5" id="KW-0029">Amino-acid transport</keyword>
<organism evidence="10 11">
    <name type="scientific">Acholeplasma brassicae</name>
    <dbReference type="NCBI Taxonomy" id="61635"/>
    <lineage>
        <taxon>Bacteria</taxon>
        <taxon>Bacillati</taxon>
        <taxon>Mycoplasmatota</taxon>
        <taxon>Mollicutes</taxon>
        <taxon>Acholeplasmatales</taxon>
        <taxon>Acholeplasmataceae</taxon>
        <taxon>Acholeplasma</taxon>
    </lineage>
</organism>
<dbReference type="Pfam" id="PF00571">
    <property type="entry name" value="CBS"/>
    <property type="match status" value="1"/>
</dbReference>
<dbReference type="PANTHER" id="PTHR43869:SF1">
    <property type="entry name" value="GLYCINE BETAINE_PROLINE BETAINE TRANSPORT SYSTEM ATP-BINDING PROTEIN PROV"/>
    <property type="match status" value="1"/>
</dbReference>
<keyword evidence="11" id="KW-1185">Reference proteome</keyword>
<dbReference type="NCBIfam" id="TIGR01186">
    <property type="entry name" value="proV"/>
    <property type="match status" value="1"/>
</dbReference>
<evidence type="ECO:0000256" key="3">
    <source>
        <dbReference type="ARBA" id="ARBA00022741"/>
    </source>
</evidence>
<evidence type="ECO:0000256" key="4">
    <source>
        <dbReference type="ARBA" id="ARBA00022840"/>
    </source>
</evidence>
<dbReference type="PANTHER" id="PTHR43869">
    <property type="entry name" value="GLYCINE BETAINE/PROLINE BETAINE TRANSPORT SYSTEM ATP-BINDING PROTEIN PROV"/>
    <property type="match status" value="1"/>
</dbReference>
<dbReference type="PROSITE" id="PS00211">
    <property type="entry name" value="ABC_TRANSPORTER_1"/>
    <property type="match status" value="1"/>
</dbReference>
<dbReference type="CDD" id="cd03294">
    <property type="entry name" value="ABC_Pro_Gly_Betaine"/>
    <property type="match status" value="1"/>
</dbReference>
<dbReference type="FunFam" id="3.40.50.300:FF:000201">
    <property type="entry name" value="Glycine betaine/L-proline ABC transporter ATP-binding protein"/>
    <property type="match status" value="1"/>
</dbReference>
<evidence type="ECO:0000259" key="9">
    <source>
        <dbReference type="PROSITE" id="PS51371"/>
    </source>
</evidence>
<keyword evidence="4" id="KW-0067">ATP-binding</keyword>
<dbReference type="GO" id="GO:0005524">
    <property type="term" value="F:ATP binding"/>
    <property type="evidence" value="ECO:0007669"/>
    <property type="project" value="UniProtKB-KW"/>
</dbReference>
<dbReference type="InterPro" id="IPR051921">
    <property type="entry name" value="ABC_osmolyte_uptake_ATP-bind"/>
</dbReference>
<evidence type="ECO:0000256" key="1">
    <source>
        <dbReference type="ARBA" id="ARBA00005417"/>
    </source>
</evidence>
<dbReference type="SUPFAM" id="SSF52540">
    <property type="entry name" value="P-loop containing nucleoside triphosphate hydrolases"/>
    <property type="match status" value="1"/>
</dbReference>
<dbReference type="InterPro" id="IPR005892">
    <property type="entry name" value="Gly-betaine_transp_ATP-bd"/>
</dbReference>
<keyword evidence="3" id="KW-0547">Nucleotide-binding</keyword>
<dbReference type="InterPro" id="IPR003439">
    <property type="entry name" value="ABC_transporter-like_ATP-bd"/>
</dbReference>
<dbReference type="SUPFAM" id="SSF54631">
    <property type="entry name" value="CBS-domain pair"/>
    <property type="match status" value="1"/>
</dbReference>
<feature type="domain" description="CBS" evidence="9">
    <location>
        <begin position="281"/>
        <end position="338"/>
    </location>
</feature>
<evidence type="ECO:0000259" key="8">
    <source>
        <dbReference type="PROSITE" id="PS50893"/>
    </source>
</evidence>
<dbReference type="Pfam" id="PF00005">
    <property type="entry name" value="ABC_tran"/>
    <property type="match status" value="1"/>
</dbReference>
<dbReference type="Gene3D" id="3.10.580.10">
    <property type="entry name" value="CBS-domain"/>
    <property type="match status" value="1"/>
</dbReference>
<dbReference type="PROSITE" id="PS50893">
    <property type="entry name" value="ABC_TRANSPORTER_2"/>
    <property type="match status" value="1"/>
</dbReference>
<dbReference type="SMART" id="SM00382">
    <property type="entry name" value="AAA"/>
    <property type="match status" value="1"/>
</dbReference>
<evidence type="ECO:0000256" key="2">
    <source>
        <dbReference type="ARBA" id="ARBA00022448"/>
    </source>
</evidence>
<dbReference type="GO" id="GO:0031460">
    <property type="term" value="P:glycine betaine transport"/>
    <property type="evidence" value="ECO:0007669"/>
    <property type="project" value="InterPro"/>
</dbReference>
<dbReference type="InterPro" id="IPR003593">
    <property type="entry name" value="AAA+_ATPase"/>
</dbReference>
<dbReference type="PROSITE" id="PS51371">
    <property type="entry name" value="CBS"/>
    <property type="match status" value="1"/>
</dbReference>
<evidence type="ECO:0000313" key="10">
    <source>
        <dbReference type="EMBL" id="CCV66497.1"/>
    </source>
</evidence>
<accession>U4KPU2</accession>
<sequence>MSHIKIENLSMIFGKKKNQVEALRLIDEGIDIAEVMKQTDTTVALKNVSFEIKDTELFVIVGLSGSGKSTLIRCLNRLNEPTRGEIYVGDENILAYDKEKLLNFRRNRISMVFQHFGLLSHRSILRNVEYGLEVQGVDKDTRKDKAMTAIKVVGLEGNETKFPHELSGGMKQRVGIARALITEPDILLMDEPYSALDPLIRREMQNELLNLEDYINRTIVFITHDMNEAFKMGDRIALMKDGEVVQIGTPQEFFSNPKNDYVRDFISDVDKTQIIKVRSVMNKTTVVAKDTSLRSDVLETMDLYKKNHLFIVDENNLYQGIVHRNDVARSRSTEIKDLIQPLEAVYRNTYIKSLWERFDVVETDLPVINKDGYYKGSISKNDMIKALA</sequence>
<dbReference type="HOGENOM" id="CLU_000604_2_2_14"/>
<dbReference type="GO" id="GO:0016887">
    <property type="term" value="F:ATP hydrolysis activity"/>
    <property type="evidence" value="ECO:0007669"/>
    <property type="project" value="InterPro"/>
</dbReference>
<dbReference type="GO" id="GO:0006865">
    <property type="term" value="P:amino acid transport"/>
    <property type="evidence" value="ECO:0007669"/>
    <property type="project" value="UniProtKB-KW"/>
</dbReference>
<dbReference type="STRING" id="61635.BN85314760"/>
<dbReference type="AlphaFoldDB" id="U4KPU2"/>
<dbReference type="GO" id="GO:0016020">
    <property type="term" value="C:membrane"/>
    <property type="evidence" value="ECO:0007669"/>
    <property type="project" value="InterPro"/>
</dbReference>
<dbReference type="RefSeq" id="WP_030005356.1">
    <property type="nucleotide sequence ID" value="NC_022549.1"/>
</dbReference>
<name>U4KPU2_9MOLU</name>
<comment type="similarity">
    <text evidence="1">Belongs to the ABC transporter superfamily.</text>
</comment>
<dbReference type="InterPro" id="IPR000644">
    <property type="entry name" value="CBS_dom"/>
</dbReference>
<evidence type="ECO:0000313" key="11">
    <source>
        <dbReference type="Proteomes" id="UP000032737"/>
    </source>
</evidence>
<dbReference type="InterPro" id="IPR027417">
    <property type="entry name" value="P-loop_NTPase"/>
</dbReference>
<keyword evidence="2" id="KW-0813">Transport</keyword>
<evidence type="ECO:0000256" key="7">
    <source>
        <dbReference type="PROSITE-ProRule" id="PRU00703"/>
    </source>
</evidence>
<evidence type="ECO:0000256" key="5">
    <source>
        <dbReference type="ARBA" id="ARBA00022970"/>
    </source>
</evidence>
<protein>
    <submittedName>
        <fullName evidence="10">Glycine betaine/L-proline ABC transporter, ATPase subunit</fullName>
    </submittedName>
</protein>
<dbReference type="OrthoDB" id="9802264at2"/>
<dbReference type="InterPro" id="IPR017871">
    <property type="entry name" value="ABC_transporter-like_CS"/>
</dbReference>
<dbReference type="Gene3D" id="3.40.50.300">
    <property type="entry name" value="P-loop containing nucleotide triphosphate hydrolases"/>
    <property type="match status" value="1"/>
</dbReference>
<evidence type="ECO:0000256" key="6">
    <source>
        <dbReference type="ARBA" id="ARBA00023122"/>
    </source>
</evidence>
<keyword evidence="6 7" id="KW-0129">CBS domain</keyword>
<reference evidence="10 11" key="1">
    <citation type="journal article" date="2013" name="J. Mol. Microbiol. Biotechnol.">
        <title>Analysis of the Complete Genomes of Acholeplasma brassicae , A. palmae and A. laidlawii and Their Comparison to the Obligate Parasites from ' Candidatus Phytoplasma'.</title>
        <authorList>
            <person name="Kube M."/>
            <person name="Siewert C."/>
            <person name="Migdoll A.M."/>
            <person name="Duduk B."/>
            <person name="Holz S."/>
            <person name="Rabus R."/>
            <person name="Seemuller E."/>
            <person name="Mitrovic J."/>
            <person name="Muller I."/>
            <person name="Buttner C."/>
            <person name="Reinhardt R."/>
        </authorList>
    </citation>
    <scope>NUCLEOTIDE SEQUENCE [LARGE SCALE GENOMIC DNA]</scope>
    <source>
        <strain evidence="11">0502</strain>
    </source>
</reference>
<dbReference type="Proteomes" id="UP000032737">
    <property type="component" value="Chromosome"/>
</dbReference>
<dbReference type="KEGG" id="abra:BN85314760"/>
<gene>
    <name evidence="10" type="ORF">BN85314760</name>
</gene>
<dbReference type="InterPro" id="IPR046342">
    <property type="entry name" value="CBS_dom_sf"/>
</dbReference>